<organism evidence="2 3">
    <name type="scientific">Romanomermis culicivorax</name>
    <name type="common">Nematode worm</name>
    <dbReference type="NCBI Taxonomy" id="13658"/>
    <lineage>
        <taxon>Eukaryota</taxon>
        <taxon>Metazoa</taxon>
        <taxon>Ecdysozoa</taxon>
        <taxon>Nematoda</taxon>
        <taxon>Enoplea</taxon>
        <taxon>Dorylaimia</taxon>
        <taxon>Mermithida</taxon>
        <taxon>Mermithoidea</taxon>
        <taxon>Mermithidae</taxon>
        <taxon>Romanomermis</taxon>
    </lineage>
</organism>
<evidence type="ECO:0000256" key="1">
    <source>
        <dbReference type="SAM" id="MobiDB-lite"/>
    </source>
</evidence>
<keyword evidence="2" id="KW-1185">Reference proteome</keyword>
<feature type="compositionally biased region" description="Low complexity" evidence="1">
    <location>
        <begin position="15"/>
        <end position="26"/>
    </location>
</feature>
<accession>A0A915IPS2</accession>
<protein>
    <submittedName>
        <fullName evidence="3">Cellular myelocytomatosis</fullName>
    </submittedName>
</protein>
<sequence length="76" mass="8071">MSSSVPAFLAEEDSSSSSSSDPSRSIISDKSMFSTSSSLSGRTSPFCQSGSFICSSFSSWPFSDFSSSEGLHDKFE</sequence>
<name>A0A915IPS2_ROMCU</name>
<feature type="region of interest" description="Disordered" evidence="1">
    <location>
        <begin position="1"/>
        <end position="26"/>
    </location>
</feature>
<evidence type="ECO:0000313" key="3">
    <source>
        <dbReference type="WBParaSite" id="nRc.2.0.1.t15875-RA"/>
    </source>
</evidence>
<evidence type="ECO:0000313" key="2">
    <source>
        <dbReference type="Proteomes" id="UP000887565"/>
    </source>
</evidence>
<reference evidence="3" key="1">
    <citation type="submission" date="2022-11" db="UniProtKB">
        <authorList>
            <consortium name="WormBaseParasite"/>
        </authorList>
    </citation>
    <scope>IDENTIFICATION</scope>
</reference>
<dbReference type="WBParaSite" id="nRc.2.0.1.t15875-RA">
    <property type="protein sequence ID" value="nRc.2.0.1.t15875-RA"/>
    <property type="gene ID" value="nRc.2.0.1.g15875"/>
</dbReference>
<dbReference type="Proteomes" id="UP000887565">
    <property type="component" value="Unplaced"/>
</dbReference>
<dbReference type="AlphaFoldDB" id="A0A915IPS2"/>
<proteinExistence type="predicted"/>